<reference evidence="1" key="1">
    <citation type="journal article" date="2014" name="Front. Microbiol.">
        <title>High frequency of phylogenetically diverse reductive dehalogenase-homologous genes in deep subseafloor sedimentary metagenomes.</title>
        <authorList>
            <person name="Kawai M."/>
            <person name="Futagami T."/>
            <person name="Toyoda A."/>
            <person name="Takaki Y."/>
            <person name="Nishi S."/>
            <person name="Hori S."/>
            <person name="Arai W."/>
            <person name="Tsubouchi T."/>
            <person name="Morono Y."/>
            <person name="Uchiyama I."/>
            <person name="Ito T."/>
            <person name="Fujiyama A."/>
            <person name="Inagaki F."/>
            <person name="Takami H."/>
        </authorList>
    </citation>
    <scope>NUCLEOTIDE SEQUENCE</scope>
    <source>
        <strain evidence="1">Expedition CK06-06</strain>
    </source>
</reference>
<accession>X0TB99</accession>
<comment type="caution">
    <text evidence="1">The sequence shown here is derived from an EMBL/GenBank/DDBJ whole genome shotgun (WGS) entry which is preliminary data.</text>
</comment>
<evidence type="ECO:0000313" key="1">
    <source>
        <dbReference type="EMBL" id="GAF84591.1"/>
    </source>
</evidence>
<gene>
    <name evidence="1" type="ORF">S01H1_12181</name>
</gene>
<evidence type="ECO:0008006" key="2">
    <source>
        <dbReference type="Google" id="ProtNLM"/>
    </source>
</evidence>
<protein>
    <recommendedName>
        <fullName evidence="2">DUF11 domain-containing protein</fullName>
    </recommendedName>
</protein>
<dbReference type="AlphaFoldDB" id="X0TB99"/>
<name>X0TB99_9ZZZZ</name>
<organism evidence="1">
    <name type="scientific">marine sediment metagenome</name>
    <dbReference type="NCBI Taxonomy" id="412755"/>
    <lineage>
        <taxon>unclassified sequences</taxon>
        <taxon>metagenomes</taxon>
        <taxon>ecological metagenomes</taxon>
    </lineage>
</organism>
<dbReference type="EMBL" id="BARS01006235">
    <property type="protein sequence ID" value="GAF84591.1"/>
    <property type="molecule type" value="Genomic_DNA"/>
</dbReference>
<sequence>SPPAPAPPVVPQLSERLQARLLGRDNPARMNAPIRYSLQIVNDSRERDGQVSIQFQLPPGVSLDRVNPLTNPELSEYRVDAGVVSLAYIRSMDPGESVEYELVLISNQPQTFELTVRLRSQRMRDGFEVSVSTTVTP</sequence>
<proteinExistence type="predicted"/>
<feature type="non-terminal residue" evidence="1">
    <location>
        <position position="1"/>
    </location>
</feature>